<evidence type="ECO:0000259" key="2">
    <source>
        <dbReference type="Pfam" id="PF14321"/>
    </source>
</evidence>
<feature type="signal peptide" evidence="1">
    <location>
        <begin position="1"/>
        <end position="21"/>
    </location>
</feature>
<sequence>MKHLQPLKSLFLMLMLSVCLASCSKDDMDNNENFTSITVKLKSVTGELNKVYIDIQDVQIKVNANESPGAWISLNAINRGTFNACDLRESNPLILVDDFEIQADYVYEIRLVLGDNNFMDINNVLHSLDVVSLGNAKPSNLIGTQLDSKRRYDVVIEFDIDESISFNGAENMMVLNPKLYTLIRQIEY</sequence>
<dbReference type="AlphaFoldDB" id="A0A842IMV4"/>
<protein>
    <submittedName>
        <fullName evidence="3">DUF4382 domain-containing protein</fullName>
    </submittedName>
</protein>
<feature type="chain" id="PRO_5032596709" evidence="1">
    <location>
        <begin position="22"/>
        <end position="188"/>
    </location>
</feature>
<name>A0A842IMV4_9FLAO</name>
<proteinExistence type="predicted"/>
<gene>
    <name evidence="3" type="ORF">H7F21_03125</name>
</gene>
<reference evidence="3" key="1">
    <citation type="submission" date="2020-08" db="EMBL/GenBank/DDBJ databases">
        <title>Winogradskyella ouciana sp. nov., isolated from the hadal seawater of the Mariana Trench.</title>
        <authorList>
            <person name="He X."/>
        </authorList>
    </citation>
    <scope>NUCLEOTIDE SEQUENCE [LARGE SCALE GENOMIC DNA]</scope>
    <source>
        <strain evidence="3">KCTC 52348</strain>
    </source>
</reference>
<keyword evidence="1" id="KW-0732">Signal</keyword>
<dbReference type="Pfam" id="PF14321">
    <property type="entry name" value="DUF4382"/>
    <property type="match status" value="1"/>
</dbReference>
<keyword evidence="4" id="KW-1185">Reference proteome</keyword>
<dbReference type="RefSeq" id="WP_185787763.1">
    <property type="nucleotide sequence ID" value="NZ_JACLCP010000001.1"/>
</dbReference>
<evidence type="ECO:0000313" key="3">
    <source>
        <dbReference type="EMBL" id="MBC2844071.1"/>
    </source>
</evidence>
<dbReference type="InterPro" id="IPR025491">
    <property type="entry name" value="DUF4382"/>
</dbReference>
<comment type="caution">
    <text evidence="3">The sequence shown here is derived from an EMBL/GenBank/DDBJ whole genome shotgun (WGS) entry which is preliminary data.</text>
</comment>
<feature type="domain" description="DUF4382" evidence="2">
    <location>
        <begin position="46"/>
        <end position="177"/>
    </location>
</feature>
<evidence type="ECO:0000256" key="1">
    <source>
        <dbReference type="SAM" id="SignalP"/>
    </source>
</evidence>
<dbReference type="EMBL" id="JACLCP010000001">
    <property type="protein sequence ID" value="MBC2844071.1"/>
    <property type="molecule type" value="Genomic_DNA"/>
</dbReference>
<evidence type="ECO:0000313" key="4">
    <source>
        <dbReference type="Proteomes" id="UP000533900"/>
    </source>
</evidence>
<accession>A0A842IMV4</accession>
<dbReference type="Proteomes" id="UP000533900">
    <property type="component" value="Unassembled WGS sequence"/>
</dbReference>
<organism evidence="3 4">
    <name type="scientific">Winogradskyella flava</name>
    <dbReference type="NCBI Taxonomy" id="1884876"/>
    <lineage>
        <taxon>Bacteria</taxon>
        <taxon>Pseudomonadati</taxon>
        <taxon>Bacteroidota</taxon>
        <taxon>Flavobacteriia</taxon>
        <taxon>Flavobacteriales</taxon>
        <taxon>Flavobacteriaceae</taxon>
        <taxon>Winogradskyella</taxon>
    </lineage>
</organism>